<organism evidence="3 4">
    <name type="scientific">Petrolisthes cinctipes</name>
    <name type="common">Flat porcelain crab</name>
    <dbReference type="NCBI Taxonomy" id="88211"/>
    <lineage>
        <taxon>Eukaryota</taxon>
        <taxon>Metazoa</taxon>
        <taxon>Ecdysozoa</taxon>
        <taxon>Arthropoda</taxon>
        <taxon>Crustacea</taxon>
        <taxon>Multicrustacea</taxon>
        <taxon>Malacostraca</taxon>
        <taxon>Eumalacostraca</taxon>
        <taxon>Eucarida</taxon>
        <taxon>Decapoda</taxon>
        <taxon>Pleocyemata</taxon>
        <taxon>Anomura</taxon>
        <taxon>Galatheoidea</taxon>
        <taxon>Porcellanidae</taxon>
        <taxon>Petrolisthes</taxon>
    </lineage>
</organism>
<gene>
    <name evidence="3" type="ORF">Pcinc_000237</name>
</gene>
<dbReference type="InterPro" id="IPR011049">
    <property type="entry name" value="Serralysin-like_metalloprot_C"/>
</dbReference>
<dbReference type="SUPFAM" id="SSF50494">
    <property type="entry name" value="Trypsin-like serine proteases"/>
    <property type="match status" value="1"/>
</dbReference>
<evidence type="ECO:0000313" key="3">
    <source>
        <dbReference type="EMBL" id="KAK3896084.1"/>
    </source>
</evidence>
<dbReference type="EMBL" id="JAWQEG010000018">
    <property type="protein sequence ID" value="KAK3896084.1"/>
    <property type="molecule type" value="Genomic_DNA"/>
</dbReference>
<dbReference type="InterPro" id="IPR050850">
    <property type="entry name" value="Peptidase_S1_Elastase_sf"/>
</dbReference>
<dbReference type="Gene3D" id="2.150.10.10">
    <property type="entry name" value="Serralysin-like metalloprotease, C-terminal"/>
    <property type="match status" value="1"/>
</dbReference>
<evidence type="ECO:0000313" key="4">
    <source>
        <dbReference type="Proteomes" id="UP001286313"/>
    </source>
</evidence>
<dbReference type="InterPro" id="IPR009003">
    <property type="entry name" value="Peptidase_S1_PA"/>
</dbReference>
<dbReference type="GO" id="GO:0005615">
    <property type="term" value="C:extracellular space"/>
    <property type="evidence" value="ECO:0007669"/>
    <property type="project" value="TreeGrafter"/>
</dbReference>
<dbReference type="GO" id="GO:0004252">
    <property type="term" value="F:serine-type endopeptidase activity"/>
    <property type="evidence" value="ECO:0007669"/>
    <property type="project" value="InterPro"/>
</dbReference>
<name>A0AAE1GN77_PETCI</name>
<protein>
    <recommendedName>
        <fullName evidence="2">Peptidase S1 domain-containing protein</fullName>
    </recommendedName>
</protein>
<evidence type="ECO:0000259" key="2">
    <source>
        <dbReference type="Pfam" id="PF00089"/>
    </source>
</evidence>
<dbReference type="Pfam" id="PF00089">
    <property type="entry name" value="Trypsin"/>
    <property type="match status" value="1"/>
</dbReference>
<accession>A0AAE1GN77</accession>
<reference evidence="3" key="1">
    <citation type="submission" date="2023-10" db="EMBL/GenBank/DDBJ databases">
        <title>Genome assemblies of two species of porcelain crab, Petrolisthes cinctipes and Petrolisthes manimaculis (Anomura: Porcellanidae).</title>
        <authorList>
            <person name="Angst P."/>
        </authorList>
    </citation>
    <scope>NUCLEOTIDE SEQUENCE</scope>
    <source>
        <strain evidence="3">PB745_01</strain>
        <tissue evidence="3">Gill</tissue>
    </source>
</reference>
<dbReference type="InterPro" id="IPR043504">
    <property type="entry name" value="Peptidase_S1_PA_chymotrypsin"/>
</dbReference>
<dbReference type="InterPro" id="IPR001254">
    <property type="entry name" value="Trypsin_dom"/>
</dbReference>
<dbReference type="GO" id="GO:0006508">
    <property type="term" value="P:proteolysis"/>
    <property type="evidence" value="ECO:0007669"/>
    <property type="project" value="InterPro"/>
</dbReference>
<sequence length="177" mass="19705">MGAHNIRQNEENVVMGAHNIRQNEENVVMGAHNIRQNEENVVMGAHNIRQNEENVVMGAHNIRQNEENVVMGAHNIRQNEENVVMGAHNIQQNEENVVIPITSEPHHIHWPANSQTSTSPSSPRSGQVRSQRIVGGEEAAEHSWLHQVGLFFSGGWFCGGSLISDQWVLTAAHYTDG</sequence>
<proteinExistence type="predicted"/>
<dbReference type="AlphaFoldDB" id="A0AAE1GN77"/>
<dbReference type="PANTHER" id="PTHR24257:SF17">
    <property type="match status" value="1"/>
</dbReference>
<dbReference type="PANTHER" id="PTHR24257">
    <property type="entry name" value="CHYMOTRYPSIN-LIKE ELASTASE FAMILY MEMBER"/>
    <property type="match status" value="1"/>
</dbReference>
<feature type="compositionally biased region" description="Low complexity" evidence="1">
    <location>
        <begin position="114"/>
        <end position="125"/>
    </location>
</feature>
<feature type="domain" description="Peptidase S1" evidence="2">
    <location>
        <begin position="133"/>
        <end position="173"/>
    </location>
</feature>
<dbReference type="Gene3D" id="2.40.10.10">
    <property type="entry name" value="Trypsin-like serine proteases"/>
    <property type="match status" value="1"/>
</dbReference>
<dbReference type="SUPFAM" id="SSF101967">
    <property type="entry name" value="Adhesin YadA, collagen-binding domain"/>
    <property type="match status" value="1"/>
</dbReference>
<dbReference type="Proteomes" id="UP001286313">
    <property type="component" value="Unassembled WGS sequence"/>
</dbReference>
<comment type="caution">
    <text evidence="3">The sequence shown here is derived from an EMBL/GenBank/DDBJ whole genome shotgun (WGS) entry which is preliminary data.</text>
</comment>
<keyword evidence="4" id="KW-1185">Reference proteome</keyword>
<feature type="region of interest" description="Disordered" evidence="1">
    <location>
        <begin position="110"/>
        <end position="131"/>
    </location>
</feature>
<evidence type="ECO:0000256" key="1">
    <source>
        <dbReference type="SAM" id="MobiDB-lite"/>
    </source>
</evidence>